<dbReference type="Gene3D" id="1.20.1250.20">
    <property type="entry name" value="MFS general substrate transporter like domains"/>
    <property type="match status" value="1"/>
</dbReference>
<accession>A0ABP7T5W6</accession>
<feature type="transmembrane region" description="Helical" evidence="8">
    <location>
        <begin position="181"/>
        <end position="203"/>
    </location>
</feature>
<feature type="domain" description="Major facilitator superfamily (MFS) profile" evidence="9">
    <location>
        <begin position="29"/>
        <end position="522"/>
    </location>
</feature>
<dbReference type="PROSITE" id="PS50850">
    <property type="entry name" value="MFS"/>
    <property type="match status" value="1"/>
</dbReference>
<dbReference type="SUPFAM" id="SSF103473">
    <property type="entry name" value="MFS general substrate transporter"/>
    <property type="match status" value="1"/>
</dbReference>
<feature type="transmembrane region" description="Helical" evidence="8">
    <location>
        <begin position="416"/>
        <end position="437"/>
    </location>
</feature>
<evidence type="ECO:0000256" key="6">
    <source>
        <dbReference type="ARBA" id="ARBA00023136"/>
    </source>
</evidence>
<dbReference type="PANTHER" id="PTHR42718:SF42">
    <property type="entry name" value="EXPORT PROTEIN"/>
    <property type="match status" value="1"/>
</dbReference>
<keyword evidence="3" id="KW-1003">Cell membrane</keyword>
<evidence type="ECO:0000259" key="9">
    <source>
        <dbReference type="PROSITE" id="PS50850"/>
    </source>
</evidence>
<keyword evidence="4 8" id="KW-0812">Transmembrane</keyword>
<keyword evidence="6 8" id="KW-0472">Membrane</keyword>
<dbReference type="CDD" id="cd17321">
    <property type="entry name" value="MFS_MMR_MDR_like"/>
    <property type="match status" value="1"/>
</dbReference>
<evidence type="ECO:0000256" key="7">
    <source>
        <dbReference type="SAM" id="MobiDB-lite"/>
    </source>
</evidence>
<dbReference type="Proteomes" id="UP001501747">
    <property type="component" value="Unassembled WGS sequence"/>
</dbReference>
<reference evidence="11" key="1">
    <citation type="journal article" date="2019" name="Int. J. Syst. Evol. Microbiol.">
        <title>The Global Catalogue of Microorganisms (GCM) 10K type strain sequencing project: providing services to taxonomists for standard genome sequencing and annotation.</title>
        <authorList>
            <consortium name="The Broad Institute Genomics Platform"/>
            <consortium name="The Broad Institute Genome Sequencing Center for Infectious Disease"/>
            <person name="Wu L."/>
            <person name="Ma J."/>
        </authorList>
    </citation>
    <scope>NUCLEOTIDE SEQUENCE [LARGE SCALE GENOMIC DNA]</scope>
    <source>
        <strain evidence="11">JCM 17342</strain>
    </source>
</reference>
<feature type="transmembrane region" description="Helical" evidence="8">
    <location>
        <begin position="65"/>
        <end position="83"/>
    </location>
</feature>
<evidence type="ECO:0000256" key="3">
    <source>
        <dbReference type="ARBA" id="ARBA00022475"/>
    </source>
</evidence>
<keyword evidence="5 8" id="KW-1133">Transmembrane helix</keyword>
<evidence type="ECO:0000256" key="2">
    <source>
        <dbReference type="ARBA" id="ARBA00022448"/>
    </source>
</evidence>
<protein>
    <submittedName>
        <fullName evidence="10">MFS transporter</fullName>
    </submittedName>
</protein>
<feature type="compositionally biased region" description="Low complexity" evidence="7">
    <location>
        <begin position="1"/>
        <end position="21"/>
    </location>
</feature>
<keyword evidence="2" id="KW-0813">Transport</keyword>
<feature type="region of interest" description="Disordered" evidence="7">
    <location>
        <begin position="1"/>
        <end position="22"/>
    </location>
</feature>
<proteinExistence type="predicted"/>
<comment type="caution">
    <text evidence="10">The sequence shown here is derived from an EMBL/GenBank/DDBJ whole genome shotgun (WGS) entry which is preliminary data.</text>
</comment>
<gene>
    <name evidence="10" type="ORF">GCM10022247_51920</name>
</gene>
<dbReference type="EMBL" id="BAABAL010000018">
    <property type="protein sequence ID" value="GAA4021362.1"/>
    <property type="molecule type" value="Genomic_DNA"/>
</dbReference>
<evidence type="ECO:0000313" key="10">
    <source>
        <dbReference type="EMBL" id="GAA4021362.1"/>
    </source>
</evidence>
<feature type="transmembrane region" description="Helical" evidence="8">
    <location>
        <begin position="285"/>
        <end position="308"/>
    </location>
</feature>
<dbReference type="Pfam" id="PF07690">
    <property type="entry name" value="MFS_1"/>
    <property type="match status" value="2"/>
</dbReference>
<feature type="transmembrane region" description="Helical" evidence="8">
    <location>
        <begin position="242"/>
        <end position="264"/>
    </location>
</feature>
<sequence>MPAASAGTTASTAPTTDAMPTPHEKPWRSLVVIAFGIMMVALDGTIVAVANPAIGASLGATLAELQWVTHGYLLGLAVCLITAGKLADRLGHRKLYLVGVAGFTLSSVAIGLSSGTGMLIGFRVVQGVFGAALMPASLGMLRAAFPGHLLNRALGVFSGLIGTSAAAGPIVGGLLVSTLGWQAAFFVNLPVGVVAVALAVRFLPANRPTDQSSSFDLLGVALLTISTFGVVLALVLAPEHGWTSSATLVPGLVGLAFGVAFVLWQLRAPEPLMPMSLFRSVPVSVGTVVMLVMALAMFGSMFFLTFYVQGVHGLSALETGLQLLPLTALLAVGPPLASRLFDRFGLRWPILGGLVSSAIAMFGMSTLGVDGGTGLLPLWLTLLGAGLGVVMVGATDAVIGNAPVSLAGVASGMQQTLLQLGGSLGTAILGAVVSGQVGGNLAAQLTAAGAPAPTATQVAEWQTVVAQGGAVIPEGTAPALAEAIKHASNVTFVDGMSLAFTVAGVALTLGAAISALLKRGEHTGEAVVHV</sequence>
<feature type="transmembrane region" description="Helical" evidence="8">
    <location>
        <begin position="95"/>
        <end position="114"/>
    </location>
</feature>
<feature type="transmembrane region" description="Helical" evidence="8">
    <location>
        <begin position="153"/>
        <end position="175"/>
    </location>
</feature>
<evidence type="ECO:0000256" key="4">
    <source>
        <dbReference type="ARBA" id="ARBA00022692"/>
    </source>
</evidence>
<name>A0ABP7T5W6_9PSEU</name>
<dbReference type="InterPro" id="IPR036259">
    <property type="entry name" value="MFS_trans_sf"/>
</dbReference>
<feature type="transmembrane region" description="Helical" evidence="8">
    <location>
        <begin position="348"/>
        <end position="367"/>
    </location>
</feature>
<dbReference type="Gene3D" id="1.20.1720.10">
    <property type="entry name" value="Multidrug resistance protein D"/>
    <property type="match status" value="1"/>
</dbReference>
<evidence type="ECO:0000256" key="8">
    <source>
        <dbReference type="SAM" id="Phobius"/>
    </source>
</evidence>
<dbReference type="NCBIfam" id="TIGR00711">
    <property type="entry name" value="efflux_EmrB"/>
    <property type="match status" value="1"/>
</dbReference>
<keyword evidence="11" id="KW-1185">Reference proteome</keyword>
<feature type="transmembrane region" description="Helical" evidence="8">
    <location>
        <begin position="320"/>
        <end position="341"/>
    </location>
</feature>
<dbReference type="InterPro" id="IPR020846">
    <property type="entry name" value="MFS_dom"/>
</dbReference>
<evidence type="ECO:0000256" key="1">
    <source>
        <dbReference type="ARBA" id="ARBA00004651"/>
    </source>
</evidence>
<comment type="subcellular location">
    <subcellularLocation>
        <location evidence="1">Cell membrane</location>
        <topology evidence="1">Multi-pass membrane protein</topology>
    </subcellularLocation>
</comment>
<feature type="transmembrane region" description="Helical" evidence="8">
    <location>
        <begin position="29"/>
        <end position="53"/>
    </location>
</feature>
<feature type="transmembrane region" description="Helical" evidence="8">
    <location>
        <begin position="498"/>
        <end position="517"/>
    </location>
</feature>
<dbReference type="InterPro" id="IPR004638">
    <property type="entry name" value="EmrB-like"/>
</dbReference>
<evidence type="ECO:0000313" key="11">
    <source>
        <dbReference type="Proteomes" id="UP001501747"/>
    </source>
</evidence>
<evidence type="ECO:0000256" key="5">
    <source>
        <dbReference type="ARBA" id="ARBA00022989"/>
    </source>
</evidence>
<feature type="transmembrane region" description="Helical" evidence="8">
    <location>
        <begin position="215"/>
        <end position="236"/>
    </location>
</feature>
<feature type="transmembrane region" description="Helical" evidence="8">
    <location>
        <begin position="379"/>
        <end position="404"/>
    </location>
</feature>
<feature type="transmembrane region" description="Helical" evidence="8">
    <location>
        <begin position="120"/>
        <end position="141"/>
    </location>
</feature>
<dbReference type="InterPro" id="IPR011701">
    <property type="entry name" value="MFS"/>
</dbReference>
<dbReference type="PANTHER" id="PTHR42718">
    <property type="entry name" value="MAJOR FACILITATOR SUPERFAMILY MULTIDRUG TRANSPORTER MFSC"/>
    <property type="match status" value="1"/>
</dbReference>
<organism evidence="10 11">
    <name type="scientific">Allokutzneria multivorans</name>
    <dbReference type="NCBI Taxonomy" id="1142134"/>
    <lineage>
        <taxon>Bacteria</taxon>
        <taxon>Bacillati</taxon>
        <taxon>Actinomycetota</taxon>
        <taxon>Actinomycetes</taxon>
        <taxon>Pseudonocardiales</taxon>
        <taxon>Pseudonocardiaceae</taxon>
        <taxon>Allokutzneria</taxon>
    </lineage>
</organism>